<evidence type="ECO:0000256" key="1">
    <source>
        <dbReference type="ARBA" id="ARBA00006139"/>
    </source>
</evidence>
<dbReference type="PROSITE" id="PS00855">
    <property type="entry name" value="SPASE_II"/>
    <property type="match status" value="1"/>
</dbReference>
<feature type="compositionally biased region" description="Low complexity" evidence="12">
    <location>
        <begin position="1"/>
        <end position="17"/>
    </location>
</feature>
<dbReference type="EMBL" id="CABPSI010000005">
    <property type="protein sequence ID" value="VVE45634.1"/>
    <property type="molecule type" value="Genomic_DNA"/>
</dbReference>
<evidence type="ECO:0000256" key="3">
    <source>
        <dbReference type="ARBA" id="ARBA00022670"/>
    </source>
</evidence>
<evidence type="ECO:0000256" key="10">
    <source>
        <dbReference type="RuleBase" id="RU000594"/>
    </source>
</evidence>
<dbReference type="UniPathway" id="UPA00665"/>
<feature type="transmembrane region" description="Helical" evidence="9">
    <location>
        <begin position="155"/>
        <end position="175"/>
    </location>
</feature>
<evidence type="ECO:0000256" key="8">
    <source>
        <dbReference type="ARBA" id="ARBA00023136"/>
    </source>
</evidence>
<keyword evidence="14" id="KW-1185">Reference proteome</keyword>
<keyword evidence="4 9" id="KW-0812">Transmembrane</keyword>
<feature type="active site" evidence="9">
    <location>
        <position position="163"/>
    </location>
</feature>
<comment type="function">
    <text evidence="9 10">This protein specifically catalyzes the removal of signal peptides from prolipoproteins.</text>
</comment>
<dbReference type="PRINTS" id="PR00781">
    <property type="entry name" value="LIPOSIGPTASE"/>
</dbReference>
<organism evidence="13 14">
    <name type="scientific">Pandoraea iniqua</name>
    <dbReference type="NCBI Taxonomy" id="2508288"/>
    <lineage>
        <taxon>Bacteria</taxon>
        <taxon>Pseudomonadati</taxon>
        <taxon>Pseudomonadota</taxon>
        <taxon>Betaproteobacteria</taxon>
        <taxon>Burkholderiales</taxon>
        <taxon>Burkholderiaceae</taxon>
        <taxon>Pandoraea</taxon>
    </lineage>
</organism>
<comment type="similarity">
    <text evidence="1 9 11">Belongs to the peptidase A8 family.</text>
</comment>
<evidence type="ECO:0000256" key="2">
    <source>
        <dbReference type="ARBA" id="ARBA00022475"/>
    </source>
</evidence>
<keyword evidence="8 9" id="KW-0472">Membrane</keyword>
<keyword evidence="6 9" id="KW-0378">Hydrolase</keyword>
<evidence type="ECO:0000256" key="12">
    <source>
        <dbReference type="SAM" id="MobiDB-lite"/>
    </source>
</evidence>
<feature type="transmembrane region" description="Helical" evidence="9">
    <location>
        <begin position="118"/>
        <end position="135"/>
    </location>
</feature>
<comment type="pathway">
    <text evidence="9">Protein modification; lipoprotein biosynthesis (signal peptide cleavage).</text>
</comment>
<feature type="transmembrane region" description="Helical" evidence="9">
    <location>
        <begin position="26"/>
        <end position="45"/>
    </location>
</feature>
<dbReference type="AlphaFoldDB" id="A0A5E4YAD2"/>
<evidence type="ECO:0000256" key="6">
    <source>
        <dbReference type="ARBA" id="ARBA00022801"/>
    </source>
</evidence>
<protein>
    <recommendedName>
        <fullName evidence="9">Lipoprotein signal peptidase</fullName>
        <ecNumber evidence="9">3.4.23.36</ecNumber>
    </recommendedName>
    <alternativeName>
        <fullName evidence="9">Prolipoprotein signal peptidase</fullName>
    </alternativeName>
    <alternativeName>
        <fullName evidence="9">Signal peptidase II</fullName>
        <shortName evidence="9">SPase II</shortName>
    </alternativeName>
</protein>
<evidence type="ECO:0000256" key="4">
    <source>
        <dbReference type="ARBA" id="ARBA00022692"/>
    </source>
</evidence>
<dbReference type="Proteomes" id="UP000333828">
    <property type="component" value="Unassembled WGS sequence"/>
</dbReference>
<keyword evidence="7 9" id="KW-1133">Transmembrane helix</keyword>
<evidence type="ECO:0000256" key="9">
    <source>
        <dbReference type="HAMAP-Rule" id="MF_00161"/>
    </source>
</evidence>
<comment type="catalytic activity">
    <reaction evidence="9 10">
        <text>Release of signal peptides from bacterial membrane prolipoproteins. Hydrolyzes -Xaa-Yaa-Zaa-|-(S,diacylglyceryl)Cys-, in which Xaa is hydrophobic (preferably Leu), and Yaa (Ala or Ser) and Zaa (Gly or Ala) have small, neutral side chains.</text>
        <dbReference type="EC" id="3.4.23.36"/>
    </reaction>
</comment>
<evidence type="ECO:0000313" key="14">
    <source>
        <dbReference type="Proteomes" id="UP000333828"/>
    </source>
</evidence>
<reference evidence="13 14" key="1">
    <citation type="submission" date="2019-08" db="EMBL/GenBank/DDBJ databases">
        <authorList>
            <person name="Peeters C."/>
        </authorList>
    </citation>
    <scope>NUCLEOTIDE SEQUENCE [LARGE SCALE GENOMIC DNA]</scope>
    <source>
        <strain evidence="13 14">LMG 31115</strain>
    </source>
</reference>
<feature type="region of interest" description="Disordered" evidence="12">
    <location>
        <begin position="1"/>
        <end position="20"/>
    </location>
</feature>
<dbReference type="PANTHER" id="PTHR33695">
    <property type="entry name" value="LIPOPROTEIN SIGNAL PEPTIDASE"/>
    <property type="match status" value="1"/>
</dbReference>
<dbReference type="Pfam" id="PF01252">
    <property type="entry name" value="Peptidase_A8"/>
    <property type="match status" value="1"/>
</dbReference>
<feature type="transmembrane region" description="Helical" evidence="9">
    <location>
        <begin position="93"/>
        <end position="111"/>
    </location>
</feature>
<dbReference type="PANTHER" id="PTHR33695:SF1">
    <property type="entry name" value="LIPOPROTEIN SIGNAL PEPTIDASE"/>
    <property type="match status" value="1"/>
</dbReference>
<dbReference type="EC" id="3.4.23.36" evidence="9"/>
<evidence type="ECO:0000256" key="5">
    <source>
        <dbReference type="ARBA" id="ARBA00022750"/>
    </source>
</evidence>
<keyword evidence="5 9" id="KW-0064">Aspartyl protease</keyword>
<dbReference type="HAMAP" id="MF_00161">
    <property type="entry name" value="LspA"/>
    <property type="match status" value="1"/>
</dbReference>
<keyword evidence="2 9" id="KW-1003">Cell membrane</keyword>
<evidence type="ECO:0000256" key="11">
    <source>
        <dbReference type="RuleBase" id="RU004181"/>
    </source>
</evidence>
<keyword evidence="3 9" id="KW-0645">Protease</keyword>
<proteinExistence type="inferred from homology"/>
<accession>A0A5E4YAD2</accession>
<evidence type="ECO:0000313" key="13">
    <source>
        <dbReference type="EMBL" id="VVE45634.1"/>
    </source>
</evidence>
<dbReference type="NCBIfam" id="TIGR00077">
    <property type="entry name" value="lspA"/>
    <property type="match status" value="1"/>
</dbReference>
<feature type="active site" evidence="9">
    <location>
        <position position="145"/>
    </location>
</feature>
<dbReference type="GO" id="GO:0004190">
    <property type="term" value="F:aspartic-type endopeptidase activity"/>
    <property type="evidence" value="ECO:0007669"/>
    <property type="project" value="UniProtKB-UniRule"/>
</dbReference>
<dbReference type="GO" id="GO:0006508">
    <property type="term" value="P:proteolysis"/>
    <property type="evidence" value="ECO:0007669"/>
    <property type="project" value="UniProtKB-KW"/>
</dbReference>
<dbReference type="GO" id="GO:0005886">
    <property type="term" value="C:plasma membrane"/>
    <property type="evidence" value="ECO:0007669"/>
    <property type="project" value="UniProtKB-SubCell"/>
</dbReference>
<dbReference type="RefSeq" id="WP_174996200.1">
    <property type="nucleotide sequence ID" value="NZ_CABPSI010000005.1"/>
</dbReference>
<feature type="transmembrane region" description="Helical" evidence="9">
    <location>
        <begin position="65"/>
        <end position="87"/>
    </location>
</feature>
<evidence type="ECO:0000256" key="7">
    <source>
        <dbReference type="ARBA" id="ARBA00022989"/>
    </source>
</evidence>
<comment type="subcellular location">
    <subcellularLocation>
        <location evidence="9">Cell membrane</location>
        <topology evidence="9">Multi-pass membrane protein</topology>
    </subcellularLocation>
</comment>
<sequence>MAGKAGARSGARRNNGSNGNGGGARVGTTLGLAPWLGIAVIAILLDQVTKLTILKTFQYGEFHPLTSFFNLVLVYNKGAAFSFLAAAGGWQRWFFTLLGVVAAVVIMWLLKRHNGQKMFCLSLSLILGGALGNVIDRVIYGHVIDFLDFHVGGWHWPAFNVADSAICVGAVLLVIDELRRVRRGK</sequence>
<name>A0A5E4YAD2_9BURK</name>
<dbReference type="InterPro" id="IPR001872">
    <property type="entry name" value="Peptidase_A8"/>
</dbReference>
<gene>
    <name evidence="9" type="primary">lspA</name>
    <name evidence="13" type="ORF">PIN31115_04369</name>
</gene>